<feature type="binding site" evidence="9">
    <location>
        <position position="35"/>
    </location>
    <ligand>
        <name>Zn(2+)</name>
        <dbReference type="ChEBI" id="CHEBI:29105"/>
        <label>1</label>
    </ligand>
</feature>
<sequence>MLLFCPHCGNMLRVGKVLPGDPSTAEHVGKQTFTCLTCPYEFIITQRWYDRKYNTNKKEPDDIVGGENAWDNVQTQDNVLCPSDTCDGDKAFWYQLQIRSADEPMTTFYRCTECHKEWRE</sequence>
<gene>
    <name evidence="13" type="ORF">EJ04DRAFT_560490</name>
</gene>
<dbReference type="InterPro" id="IPR001529">
    <property type="entry name" value="Zn_ribbon_RPB9"/>
</dbReference>
<evidence type="ECO:0000256" key="10">
    <source>
        <dbReference type="PIRSR" id="PIRSR005586-2"/>
    </source>
</evidence>
<reference evidence="13" key="1">
    <citation type="journal article" date="2020" name="Stud. Mycol.">
        <title>101 Dothideomycetes genomes: a test case for predicting lifestyles and emergence of pathogens.</title>
        <authorList>
            <person name="Haridas S."/>
            <person name="Albert R."/>
            <person name="Binder M."/>
            <person name="Bloem J."/>
            <person name="Labutti K."/>
            <person name="Salamov A."/>
            <person name="Andreopoulos B."/>
            <person name="Baker S."/>
            <person name="Barry K."/>
            <person name="Bills G."/>
            <person name="Bluhm B."/>
            <person name="Cannon C."/>
            <person name="Castanera R."/>
            <person name="Culley D."/>
            <person name="Daum C."/>
            <person name="Ezra D."/>
            <person name="Gonzalez J."/>
            <person name="Henrissat B."/>
            <person name="Kuo A."/>
            <person name="Liang C."/>
            <person name="Lipzen A."/>
            <person name="Lutzoni F."/>
            <person name="Magnuson J."/>
            <person name="Mondo S."/>
            <person name="Nolan M."/>
            <person name="Ohm R."/>
            <person name="Pangilinan J."/>
            <person name="Park H.-J."/>
            <person name="Ramirez L."/>
            <person name="Alfaro M."/>
            <person name="Sun H."/>
            <person name="Tritt A."/>
            <person name="Yoshinaga Y."/>
            <person name="Zwiers L.-H."/>
            <person name="Turgeon B."/>
            <person name="Goodwin S."/>
            <person name="Spatafora J."/>
            <person name="Crous P."/>
            <person name="Grigoriev I."/>
        </authorList>
    </citation>
    <scope>NUCLEOTIDE SEQUENCE</scope>
    <source>
        <strain evidence="13">CBS 125425</strain>
    </source>
</reference>
<keyword evidence="6 8" id="KW-0804">Transcription</keyword>
<dbReference type="PIRSF" id="PIRSF005586">
    <property type="entry name" value="RNApol_RpoM"/>
    <property type="match status" value="1"/>
</dbReference>
<dbReference type="Gene3D" id="2.20.25.10">
    <property type="match status" value="1"/>
</dbReference>
<dbReference type="Pfam" id="PF01096">
    <property type="entry name" value="Zn_ribbon_TFIIS"/>
    <property type="match status" value="1"/>
</dbReference>
<dbReference type="FunFam" id="2.20.25.10:FF:000005">
    <property type="entry name" value="DNA-directed RNA polymerase subunit"/>
    <property type="match status" value="1"/>
</dbReference>
<keyword evidence="3 9" id="KW-0479">Metal-binding</keyword>
<dbReference type="AlphaFoldDB" id="A0A9P4V7V8"/>
<dbReference type="GO" id="GO:0008270">
    <property type="term" value="F:zinc ion binding"/>
    <property type="evidence" value="ECO:0007669"/>
    <property type="project" value="UniProtKB-KW"/>
</dbReference>
<dbReference type="GO" id="GO:0006386">
    <property type="term" value="P:termination of RNA polymerase III transcription"/>
    <property type="evidence" value="ECO:0007669"/>
    <property type="project" value="TreeGrafter"/>
</dbReference>
<dbReference type="PANTHER" id="PTHR11239">
    <property type="entry name" value="DNA-DIRECTED RNA POLYMERASE"/>
    <property type="match status" value="1"/>
</dbReference>
<dbReference type="OrthoDB" id="282152at2759"/>
<evidence type="ECO:0000256" key="9">
    <source>
        <dbReference type="PIRSR" id="PIRSR005586-1"/>
    </source>
</evidence>
<keyword evidence="2 8" id="KW-0240">DNA-directed RNA polymerase</keyword>
<comment type="subcellular location">
    <subcellularLocation>
        <location evidence="1 8">Nucleus</location>
    </subcellularLocation>
</comment>
<keyword evidence="4 10" id="KW-0863">Zinc-finger</keyword>
<evidence type="ECO:0000256" key="11">
    <source>
        <dbReference type="RuleBase" id="RU003474"/>
    </source>
</evidence>
<comment type="function">
    <text evidence="8">DNA-dependent RNA polymerase catalyzes the transcription of DNA into RNA using the four ribonucleoside triphosphates as substrates.</text>
</comment>
<evidence type="ECO:0000256" key="3">
    <source>
        <dbReference type="ARBA" id="ARBA00022723"/>
    </source>
</evidence>
<feature type="binding site" evidence="9">
    <location>
        <position position="114"/>
    </location>
    <ligand>
        <name>Zn(2+)</name>
        <dbReference type="ChEBI" id="CHEBI:29105"/>
        <label>2</label>
    </ligand>
</feature>
<keyword evidence="7 8" id="KW-0539">Nucleus</keyword>
<dbReference type="SMART" id="SM00661">
    <property type="entry name" value="RPOL9"/>
    <property type="match status" value="1"/>
</dbReference>
<evidence type="ECO:0000313" key="14">
    <source>
        <dbReference type="Proteomes" id="UP000799444"/>
    </source>
</evidence>
<comment type="similarity">
    <text evidence="8 11">Belongs to the archaeal rpoM/eukaryotic RPA12/RPB9/RPC11 RNA polymerase family.</text>
</comment>
<feature type="binding site" evidence="9">
    <location>
        <position position="86"/>
    </location>
    <ligand>
        <name>Zn(2+)</name>
        <dbReference type="ChEBI" id="CHEBI:29105"/>
        <label>2</label>
    </ligand>
</feature>
<evidence type="ECO:0000313" key="13">
    <source>
        <dbReference type="EMBL" id="KAF2738840.1"/>
    </source>
</evidence>
<dbReference type="Proteomes" id="UP000799444">
    <property type="component" value="Unassembled WGS sequence"/>
</dbReference>
<organism evidence="13 14">
    <name type="scientific">Polyplosphaeria fusca</name>
    <dbReference type="NCBI Taxonomy" id="682080"/>
    <lineage>
        <taxon>Eukaryota</taxon>
        <taxon>Fungi</taxon>
        <taxon>Dikarya</taxon>
        <taxon>Ascomycota</taxon>
        <taxon>Pezizomycotina</taxon>
        <taxon>Dothideomycetes</taxon>
        <taxon>Pleosporomycetidae</taxon>
        <taxon>Pleosporales</taxon>
        <taxon>Tetraplosphaeriaceae</taxon>
        <taxon>Polyplosphaeria</taxon>
    </lineage>
</organism>
<evidence type="ECO:0000256" key="4">
    <source>
        <dbReference type="ARBA" id="ARBA00022771"/>
    </source>
</evidence>
<dbReference type="InterPro" id="IPR034014">
    <property type="entry name" value="Zn_ribbon_RPC11_C"/>
</dbReference>
<keyword evidence="14" id="KW-1185">Reference proteome</keyword>
<evidence type="ECO:0000256" key="5">
    <source>
        <dbReference type="ARBA" id="ARBA00022833"/>
    </source>
</evidence>
<proteinExistence type="inferred from homology"/>
<evidence type="ECO:0000256" key="2">
    <source>
        <dbReference type="ARBA" id="ARBA00022478"/>
    </source>
</evidence>
<dbReference type="PROSITE" id="PS51133">
    <property type="entry name" value="ZF_TFIIS_2"/>
    <property type="match status" value="1"/>
</dbReference>
<evidence type="ECO:0000256" key="6">
    <source>
        <dbReference type="ARBA" id="ARBA00023163"/>
    </source>
</evidence>
<accession>A0A9P4V7V8</accession>
<dbReference type="GO" id="GO:0005666">
    <property type="term" value="C:RNA polymerase III complex"/>
    <property type="evidence" value="ECO:0007669"/>
    <property type="project" value="TreeGrafter"/>
</dbReference>
<dbReference type="InterPro" id="IPR012164">
    <property type="entry name" value="Rpa12/Rpb9/Rpc10/TFS"/>
</dbReference>
<feature type="binding site" evidence="9">
    <location>
        <position position="81"/>
    </location>
    <ligand>
        <name>Zn(2+)</name>
        <dbReference type="ChEBI" id="CHEBI:29105"/>
        <label>2</label>
    </ligand>
</feature>
<dbReference type="EMBL" id="ML996107">
    <property type="protein sequence ID" value="KAF2738840.1"/>
    <property type="molecule type" value="Genomic_DNA"/>
</dbReference>
<protein>
    <recommendedName>
        <fullName evidence="8">DNA-directed RNA polymerase subunit</fullName>
    </recommendedName>
</protein>
<dbReference type="PANTHER" id="PTHR11239:SF12">
    <property type="entry name" value="DNA-DIRECTED RNA POLYMERASE III SUBUNIT RPC10"/>
    <property type="match status" value="1"/>
</dbReference>
<dbReference type="GO" id="GO:0003899">
    <property type="term" value="F:DNA-directed RNA polymerase activity"/>
    <property type="evidence" value="ECO:0007669"/>
    <property type="project" value="InterPro"/>
</dbReference>
<evidence type="ECO:0000256" key="7">
    <source>
        <dbReference type="ARBA" id="ARBA00023242"/>
    </source>
</evidence>
<evidence type="ECO:0000259" key="12">
    <source>
        <dbReference type="PROSITE" id="PS51133"/>
    </source>
</evidence>
<dbReference type="GO" id="GO:0003676">
    <property type="term" value="F:nucleic acid binding"/>
    <property type="evidence" value="ECO:0007669"/>
    <property type="project" value="InterPro"/>
</dbReference>
<name>A0A9P4V7V8_9PLEO</name>
<evidence type="ECO:0000256" key="8">
    <source>
        <dbReference type="PIRNR" id="PIRNR005586"/>
    </source>
</evidence>
<dbReference type="CDD" id="cd10509">
    <property type="entry name" value="Zn-ribbon_RPC11"/>
    <property type="match status" value="1"/>
</dbReference>
<keyword evidence="5 9" id="KW-0862">Zinc</keyword>
<feature type="zinc finger region" description="C4-type" evidence="10">
    <location>
        <begin position="5"/>
        <end position="38"/>
    </location>
</feature>
<feature type="domain" description="TFIIS-type" evidence="12">
    <location>
        <begin position="77"/>
        <end position="119"/>
    </location>
</feature>
<feature type="binding site" evidence="9">
    <location>
        <position position="5"/>
    </location>
    <ligand>
        <name>Zn(2+)</name>
        <dbReference type="ChEBI" id="CHEBI:29105"/>
        <label>1</label>
    </ligand>
</feature>
<feature type="binding site" evidence="9">
    <location>
        <position position="111"/>
    </location>
    <ligand>
        <name>Zn(2+)</name>
        <dbReference type="ChEBI" id="CHEBI:29105"/>
        <label>2</label>
    </ligand>
</feature>
<dbReference type="SUPFAM" id="SSF57783">
    <property type="entry name" value="Zinc beta-ribbon"/>
    <property type="match status" value="1"/>
</dbReference>
<evidence type="ECO:0000256" key="1">
    <source>
        <dbReference type="ARBA" id="ARBA00004123"/>
    </source>
</evidence>
<feature type="binding site" evidence="9">
    <location>
        <position position="38"/>
    </location>
    <ligand>
        <name>Zn(2+)</name>
        <dbReference type="ChEBI" id="CHEBI:29105"/>
        <label>1</label>
    </ligand>
</feature>
<feature type="binding site" evidence="9">
    <location>
        <position position="8"/>
    </location>
    <ligand>
        <name>Zn(2+)</name>
        <dbReference type="ChEBI" id="CHEBI:29105"/>
        <label>1</label>
    </ligand>
</feature>
<comment type="caution">
    <text evidence="13">The sequence shown here is derived from an EMBL/GenBank/DDBJ whole genome shotgun (WGS) entry which is preliminary data.</text>
</comment>
<dbReference type="SMART" id="SM00440">
    <property type="entry name" value="ZnF_C2C2"/>
    <property type="match status" value="1"/>
</dbReference>
<dbReference type="InterPro" id="IPR001222">
    <property type="entry name" value="Znf_TFIIS"/>
</dbReference>